<evidence type="ECO:0000313" key="9">
    <source>
        <dbReference type="Proteomes" id="UP000557566"/>
    </source>
</evidence>
<dbReference type="PRINTS" id="PR00377">
    <property type="entry name" value="IMPHPHTASES"/>
</dbReference>
<sequence length="378" mass="38998">MSAGQAGSSSSDNGGSSSSGSGSSSNGWRREREAAEAAVLAAARLTKGVLRSVSAVAKQDASPVTVADFAAQALLVHALRAAFPGDAFVGEEDSGLLRRDAALRRGVHELFSSAVSPPGVSVDEMLGLVDAGGRGGGGPEGRFWVMDPVDGTAAFLRGEQYAVSLALVQDGREVVGVLACPNLKLDGDGRVSESSVDTHGLGIMLSAVRGHGVNLFTMPSSSDVSPAPVPRPLPRLEPPPSLGRVHVVDCHLNPPSSRAALQKLAARLGAPFPGTDVWSSHVRYAALVVGGGHTLVRIPAASRGKSCIWDHAGAQLIYAEVGGKATDLDGRAIDFGAGRYLSRNRGLVVAHADIHERILSLAQEVTREQEPDGSGQGH</sequence>
<reference evidence="8 9" key="1">
    <citation type="journal article" date="2020" name="Genome Biol. Evol.">
        <title>A new high-quality draft genome assembly of the Chinese cordyceps Ophiocordyceps sinensis.</title>
        <authorList>
            <person name="Shu R."/>
            <person name="Zhang J."/>
            <person name="Meng Q."/>
            <person name="Zhang H."/>
            <person name="Zhou G."/>
            <person name="Li M."/>
            <person name="Wu P."/>
            <person name="Zhao Y."/>
            <person name="Chen C."/>
            <person name="Qin Q."/>
        </authorList>
    </citation>
    <scope>NUCLEOTIDE SEQUENCE [LARGE SCALE GENOMIC DNA]</scope>
    <source>
        <strain evidence="8 9">IOZ07</strain>
    </source>
</reference>
<keyword evidence="5 6" id="KW-0460">Magnesium</keyword>
<dbReference type="EMBL" id="JAAVMX010000008">
    <property type="protein sequence ID" value="KAF4505181.1"/>
    <property type="molecule type" value="Genomic_DNA"/>
</dbReference>
<feature type="binding site" evidence="6">
    <location>
        <position position="150"/>
    </location>
    <ligand>
        <name>Mg(2+)</name>
        <dbReference type="ChEBI" id="CHEBI:18420"/>
        <label>1</label>
        <note>catalytic</note>
    </ligand>
</feature>
<dbReference type="GO" id="GO:0000103">
    <property type="term" value="P:sulfate assimilation"/>
    <property type="evidence" value="ECO:0007669"/>
    <property type="project" value="TreeGrafter"/>
</dbReference>
<organism evidence="8 9">
    <name type="scientific">Ophiocordyceps sinensis</name>
    <dbReference type="NCBI Taxonomy" id="72228"/>
    <lineage>
        <taxon>Eukaryota</taxon>
        <taxon>Fungi</taxon>
        <taxon>Dikarya</taxon>
        <taxon>Ascomycota</taxon>
        <taxon>Pezizomycotina</taxon>
        <taxon>Sordariomycetes</taxon>
        <taxon>Hypocreomycetidae</taxon>
        <taxon>Hypocreales</taxon>
        <taxon>Ophiocordycipitaceae</taxon>
        <taxon>Ophiocordyceps</taxon>
    </lineage>
</organism>
<comment type="caution">
    <text evidence="8">The sequence shown here is derived from an EMBL/GenBank/DDBJ whole genome shotgun (WGS) entry which is preliminary data.</text>
</comment>
<accession>A0A8H4PL64</accession>
<keyword evidence="4" id="KW-0378">Hydrolase</keyword>
<dbReference type="Proteomes" id="UP000557566">
    <property type="component" value="Unassembled WGS sequence"/>
</dbReference>
<dbReference type="PANTHER" id="PTHR43200">
    <property type="entry name" value="PHOSPHATASE"/>
    <property type="match status" value="1"/>
</dbReference>
<dbReference type="SUPFAM" id="SSF56655">
    <property type="entry name" value="Carbohydrate phosphatase"/>
    <property type="match status" value="1"/>
</dbReference>
<evidence type="ECO:0000256" key="5">
    <source>
        <dbReference type="ARBA" id="ARBA00022842"/>
    </source>
</evidence>
<feature type="region of interest" description="Disordered" evidence="7">
    <location>
        <begin position="1"/>
        <end position="30"/>
    </location>
</feature>
<name>A0A8H4PL64_9HYPO</name>
<evidence type="ECO:0000313" key="8">
    <source>
        <dbReference type="EMBL" id="KAF4505181.1"/>
    </source>
</evidence>
<evidence type="ECO:0000256" key="2">
    <source>
        <dbReference type="ARBA" id="ARBA00009759"/>
    </source>
</evidence>
<keyword evidence="3 6" id="KW-0479">Metal-binding</keyword>
<dbReference type="Gene3D" id="3.30.540.10">
    <property type="entry name" value="Fructose-1,6-Bisphosphatase, subunit A, domain 1"/>
    <property type="match status" value="1"/>
</dbReference>
<evidence type="ECO:0000256" key="3">
    <source>
        <dbReference type="ARBA" id="ARBA00022723"/>
    </source>
</evidence>
<feature type="binding site" evidence="6">
    <location>
        <position position="310"/>
    </location>
    <ligand>
        <name>Mg(2+)</name>
        <dbReference type="ChEBI" id="CHEBI:18420"/>
        <label>1</label>
        <note>catalytic</note>
    </ligand>
</feature>
<evidence type="ECO:0000256" key="6">
    <source>
        <dbReference type="PIRSR" id="PIRSR600760-2"/>
    </source>
</evidence>
<dbReference type="PROSITE" id="PS00629">
    <property type="entry name" value="IMP_1"/>
    <property type="match status" value="1"/>
</dbReference>
<feature type="binding site" evidence="6">
    <location>
        <position position="147"/>
    </location>
    <ligand>
        <name>Mg(2+)</name>
        <dbReference type="ChEBI" id="CHEBI:18420"/>
        <label>1</label>
        <note>catalytic</note>
    </ligand>
</feature>
<keyword evidence="9" id="KW-1185">Reference proteome</keyword>
<evidence type="ECO:0000256" key="4">
    <source>
        <dbReference type="ARBA" id="ARBA00022801"/>
    </source>
</evidence>
<proteinExistence type="inferred from homology"/>
<evidence type="ECO:0000256" key="1">
    <source>
        <dbReference type="ARBA" id="ARBA00001946"/>
    </source>
</evidence>
<evidence type="ECO:0000256" key="7">
    <source>
        <dbReference type="SAM" id="MobiDB-lite"/>
    </source>
</evidence>
<comment type="cofactor">
    <cofactor evidence="1 6">
        <name>Mg(2+)</name>
        <dbReference type="ChEBI" id="CHEBI:18420"/>
    </cofactor>
</comment>
<evidence type="ECO:0008006" key="10">
    <source>
        <dbReference type="Google" id="ProtNLM"/>
    </source>
</evidence>
<dbReference type="GO" id="GO:0046872">
    <property type="term" value="F:metal ion binding"/>
    <property type="evidence" value="ECO:0007669"/>
    <property type="project" value="UniProtKB-KW"/>
</dbReference>
<protein>
    <recommendedName>
        <fullName evidence="10">3'(2'),5'-bisphosphate nucleotidase</fullName>
    </recommendedName>
</protein>
<dbReference type="InterPro" id="IPR051090">
    <property type="entry name" value="Inositol_monoP_superfamily"/>
</dbReference>
<dbReference type="AlphaFoldDB" id="A0A8H4PL64"/>
<dbReference type="GO" id="GO:0008441">
    <property type="term" value="F:3'(2'),5'-bisphosphate nucleotidase activity"/>
    <property type="evidence" value="ECO:0007669"/>
    <property type="project" value="TreeGrafter"/>
</dbReference>
<dbReference type="Gene3D" id="3.40.190.80">
    <property type="match status" value="1"/>
</dbReference>
<dbReference type="PANTHER" id="PTHR43200:SF2">
    <property type="entry name" value="3'(2'),5'-BISPHOSPHATE NUCLEOTIDASE"/>
    <property type="match status" value="1"/>
</dbReference>
<dbReference type="InterPro" id="IPR020583">
    <property type="entry name" value="Inositol_monoP_metal-BS"/>
</dbReference>
<dbReference type="InterPro" id="IPR000760">
    <property type="entry name" value="Inositol_monophosphatase-like"/>
</dbReference>
<dbReference type="CDD" id="cd01517">
    <property type="entry name" value="PAP_phosphatase"/>
    <property type="match status" value="1"/>
</dbReference>
<feature type="compositionally biased region" description="Low complexity" evidence="7">
    <location>
        <begin position="1"/>
        <end position="27"/>
    </location>
</feature>
<feature type="binding site" evidence="6">
    <location>
        <position position="91"/>
    </location>
    <ligand>
        <name>Mg(2+)</name>
        <dbReference type="ChEBI" id="CHEBI:18420"/>
        <label>1</label>
        <note>catalytic</note>
    </ligand>
</feature>
<dbReference type="OrthoDB" id="411145at2759"/>
<dbReference type="Pfam" id="PF00459">
    <property type="entry name" value="Inositol_P"/>
    <property type="match status" value="1"/>
</dbReference>
<comment type="similarity">
    <text evidence="2">Belongs to the inositol monophosphatase superfamily.</text>
</comment>
<gene>
    <name evidence="8" type="ORF">G6O67_007156</name>
</gene>